<dbReference type="AlphaFoldDB" id="A0A0R2BCJ8"/>
<dbReference type="InterPro" id="IPR019642">
    <property type="entry name" value="DUF2507"/>
</dbReference>
<evidence type="ECO:0008006" key="3">
    <source>
        <dbReference type="Google" id="ProtNLM"/>
    </source>
</evidence>
<dbReference type="EMBL" id="AYYN01000035">
    <property type="protein sequence ID" value="KRM76501.1"/>
    <property type="molecule type" value="Genomic_DNA"/>
</dbReference>
<dbReference type="InterPro" id="IPR024096">
    <property type="entry name" value="NO_sig/Golgi_transp_ligand-bd"/>
</dbReference>
<gene>
    <name evidence="1" type="ORF">FC48_GL001669</name>
</gene>
<dbReference type="Gene3D" id="3.30.1380.20">
    <property type="entry name" value="Trafficking protein particle complex subunit 3"/>
    <property type="match status" value="1"/>
</dbReference>
<dbReference type="RefSeq" id="WP_056958586.1">
    <property type="nucleotide sequence ID" value="NZ_AYYN01000035.1"/>
</dbReference>
<name>A0A0R2BCJ8_9LACO</name>
<sequence>MQDNFYELASSQDQLGATLIRDALIPDILGKDNNILYWAGRRLARLFPLAKDEELPIFFEQANWGKLERVKAKKEQQYFELTGQIVETRQKLNSACEFLIEAGFLAETIQNQLGFVTEAIIDKKTHGTVTILVQVDTKDPLDLDFIEEQQPLNILTGSEEN</sequence>
<comment type="caution">
    <text evidence="1">The sequence shown here is derived from an EMBL/GenBank/DDBJ whole genome shotgun (WGS) entry which is preliminary data.</text>
</comment>
<evidence type="ECO:0000313" key="2">
    <source>
        <dbReference type="Proteomes" id="UP000051612"/>
    </source>
</evidence>
<dbReference type="Proteomes" id="UP000051612">
    <property type="component" value="Unassembled WGS sequence"/>
</dbReference>
<evidence type="ECO:0000313" key="1">
    <source>
        <dbReference type="EMBL" id="KRM76501.1"/>
    </source>
</evidence>
<dbReference type="PATRIC" id="fig|1423772.3.peg.1776"/>
<organism evidence="1 2">
    <name type="scientific">Ligilactobacillus murinus DSM 20452 = NBRC 14221</name>
    <dbReference type="NCBI Taxonomy" id="1423772"/>
    <lineage>
        <taxon>Bacteria</taxon>
        <taxon>Bacillati</taxon>
        <taxon>Bacillota</taxon>
        <taxon>Bacilli</taxon>
        <taxon>Lactobacillales</taxon>
        <taxon>Lactobacillaceae</taxon>
        <taxon>Ligilactobacillus</taxon>
    </lineage>
</organism>
<dbReference type="Pfam" id="PF10702">
    <property type="entry name" value="DUF2507"/>
    <property type="match status" value="1"/>
</dbReference>
<dbReference type="SUPFAM" id="SSF111126">
    <property type="entry name" value="Ligand-binding domain in the NO signalling and Golgi transport"/>
    <property type="match status" value="1"/>
</dbReference>
<proteinExistence type="predicted"/>
<accession>A0A0R2BCJ8</accession>
<reference evidence="1 2" key="1">
    <citation type="journal article" date="2015" name="Genome Announc.">
        <title>Expanding the biotechnology potential of lactobacilli through comparative genomics of 213 strains and associated genera.</title>
        <authorList>
            <person name="Sun Z."/>
            <person name="Harris H.M."/>
            <person name="McCann A."/>
            <person name="Guo C."/>
            <person name="Argimon S."/>
            <person name="Zhang W."/>
            <person name="Yang X."/>
            <person name="Jeffery I.B."/>
            <person name="Cooney J.C."/>
            <person name="Kagawa T.F."/>
            <person name="Liu W."/>
            <person name="Song Y."/>
            <person name="Salvetti E."/>
            <person name="Wrobel A."/>
            <person name="Rasinkangas P."/>
            <person name="Parkhill J."/>
            <person name="Rea M.C."/>
            <person name="O'Sullivan O."/>
            <person name="Ritari J."/>
            <person name="Douillard F.P."/>
            <person name="Paul Ross R."/>
            <person name="Yang R."/>
            <person name="Briner A.E."/>
            <person name="Felis G.E."/>
            <person name="de Vos W.M."/>
            <person name="Barrangou R."/>
            <person name="Klaenhammer T.R."/>
            <person name="Caufield P.W."/>
            <person name="Cui Y."/>
            <person name="Zhang H."/>
            <person name="O'Toole P.W."/>
        </authorList>
    </citation>
    <scope>NUCLEOTIDE SEQUENCE [LARGE SCALE GENOMIC DNA]</scope>
    <source>
        <strain evidence="1 2">DSM 20452</strain>
    </source>
</reference>
<protein>
    <recommendedName>
        <fullName evidence="3">DUF2507 domain-containing protein</fullName>
    </recommendedName>
</protein>